<dbReference type="PANTHER" id="PTHR10039:SF14">
    <property type="entry name" value="NACHT DOMAIN-CONTAINING PROTEIN"/>
    <property type="match status" value="1"/>
</dbReference>
<dbReference type="EMBL" id="JAYKXP010000048">
    <property type="protein sequence ID" value="KAK7037228.1"/>
    <property type="molecule type" value="Genomic_DNA"/>
</dbReference>
<gene>
    <name evidence="1" type="ORF">VNI00_011219</name>
</gene>
<comment type="caution">
    <text evidence="1">The sequence shown here is derived from an EMBL/GenBank/DDBJ whole genome shotgun (WGS) entry which is preliminary data.</text>
</comment>
<protein>
    <recommendedName>
        <fullName evidence="3">NACHT domain-containing protein</fullName>
    </recommendedName>
</protein>
<organism evidence="1 2">
    <name type="scientific">Paramarasmius palmivorus</name>
    <dbReference type="NCBI Taxonomy" id="297713"/>
    <lineage>
        <taxon>Eukaryota</taxon>
        <taxon>Fungi</taxon>
        <taxon>Dikarya</taxon>
        <taxon>Basidiomycota</taxon>
        <taxon>Agaricomycotina</taxon>
        <taxon>Agaricomycetes</taxon>
        <taxon>Agaricomycetidae</taxon>
        <taxon>Agaricales</taxon>
        <taxon>Marasmiineae</taxon>
        <taxon>Marasmiaceae</taxon>
        <taxon>Paramarasmius</taxon>
    </lineage>
</organism>
<dbReference type="PANTHER" id="PTHR10039">
    <property type="entry name" value="AMELOGENIN"/>
    <property type="match status" value="1"/>
</dbReference>
<name>A0AAW0CCZ0_9AGAR</name>
<keyword evidence="2" id="KW-1185">Reference proteome</keyword>
<evidence type="ECO:0000313" key="1">
    <source>
        <dbReference type="EMBL" id="KAK7037228.1"/>
    </source>
</evidence>
<accession>A0AAW0CCZ0</accession>
<sequence>MTIPRVFQAYTPNVIIVDGLDECLDVPSQERLLGLLWTATMSCHPYPFDFILFSRPEPHITDFFDRVSRGSLSFDRMCIGDSFQTNRDIETFLYSRFREIRTKHHRTMQNVPDSWPGSAIISQLVQRACGQFVYATTVTKYIDSRHALPMKRLDDILSARPAKPSPYAELDLLYQQIFRSCHDIAPVLQILQLVLDSSPEVPTNEPWLIVKVLELDAGSIPVLMIGLHSVLHVPNSAKEPIKIFHASFAEFLRVPERSQEFYVPPLPDNIRMKGYFIPRFKSLSARRAHWLPQSWPGKNALASCAQRAGGQTLYADILLDYLEDDPDSRLDALLCLQPPRTSPTAELDLLCREILRDCGDVALRILQLVLATSPEFCTNEPRLVAQILDIDVDAIADYLVKLRPILHIPSTGTSDPIRIRHPSISEFLQSPQRAQQFYITPLSKPQKFGIYFETMIAAVRTKHYLPQSWPGLSALRSILQKSGGHTVYVETLTRHLNVDPSQRLAKILDSGLEQPESSPRSELYLLYRLILDSCRNPNIVSRLLQLVLKWSSGISITVISKVLEVDSTTVSLTLRELHPVCRLLHHKKETMVSFRHASFSDFLLNGKYAGPYAAPLSPDENIKAYLWYHLSKTLMLLTANAIVPQLVQMARGQEIYAQTLIRYLEKQHDFVELIEILGDARGDSPQSPNPDLDSLYHRILRTSLLSKDRCIVLQILLMVIKFDRGKTALMSNCVRNYLRADDGPLIYTICRNLCPILDFSFGPGMPCPIRFHHPSFPEFLLDEERSKEFYVGPGSLVNAEVERLIQAHGVVAVLP</sequence>
<reference evidence="1 2" key="1">
    <citation type="submission" date="2024-01" db="EMBL/GenBank/DDBJ databases">
        <title>A draft genome for a cacao thread blight-causing isolate of Paramarasmius palmivorus.</title>
        <authorList>
            <person name="Baruah I.K."/>
            <person name="Bukari Y."/>
            <person name="Amoako-Attah I."/>
            <person name="Meinhardt L.W."/>
            <person name="Bailey B.A."/>
            <person name="Cohen S.P."/>
        </authorList>
    </citation>
    <scope>NUCLEOTIDE SEQUENCE [LARGE SCALE GENOMIC DNA]</scope>
    <source>
        <strain evidence="1 2">GH-12</strain>
    </source>
</reference>
<evidence type="ECO:0000313" key="2">
    <source>
        <dbReference type="Proteomes" id="UP001383192"/>
    </source>
</evidence>
<dbReference type="Proteomes" id="UP001383192">
    <property type="component" value="Unassembled WGS sequence"/>
</dbReference>
<evidence type="ECO:0008006" key="3">
    <source>
        <dbReference type="Google" id="ProtNLM"/>
    </source>
</evidence>
<dbReference type="AlphaFoldDB" id="A0AAW0CCZ0"/>
<proteinExistence type="predicted"/>